<dbReference type="PANTHER" id="PTHR13890">
    <property type="entry name" value="RNA SPLICING PROTEIN MRS2, MITOCHONDRIAL"/>
    <property type="match status" value="1"/>
</dbReference>
<evidence type="ECO:0000313" key="4">
    <source>
        <dbReference type="Proteomes" id="UP001341840"/>
    </source>
</evidence>
<feature type="transmembrane region" description="Helical" evidence="2">
    <location>
        <begin position="318"/>
        <end position="341"/>
    </location>
</feature>
<dbReference type="Proteomes" id="UP001341840">
    <property type="component" value="Unassembled WGS sequence"/>
</dbReference>
<keyword evidence="2" id="KW-0406">Ion transport</keyword>
<feature type="transmembrane region" description="Helical" evidence="2">
    <location>
        <begin position="284"/>
        <end position="306"/>
    </location>
</feature>
<keyword evidence="2" id="KW-1133">Transmembrane helix</keyword>
<dbReference type="CDD" id="cd12823">
    <property type="entry name" value="Mrs2_Mfm1p-like"/>
    <property type="match status" value="1"/>
</dbReference>
<protein>
    <recommendedName>
        <fullName evidence="2">Magnesium transporter</fullName>
    </recommendedName>
</protein>
<keyword evidence="2" id="KW-0812">Transmembrane</keyword>
<evidence type="ECO:0000256" key="2">
    <source>
        <dbReference type="RuleBase" id="RU366041"/>
    </source>
</evidence>
<dbReference type="Gene3D" id="1.20.58.340">
    <property type="entry name" value="Magnesium transport protein CorA, transmembrane region"/>
    <property type="match status" value="1"/>
</dbReference>
<dbReference type="EMBL" id="JASCZI010181661">
    <property type="protein sequence ID" value="MED6185188.1"/>
    <property type="molecule type" value="Genomic_DNA"/>
</dbReference>
<dbReference type="InterPro" id="IPR039204">
    <property type="entry name" value="MRS2-like"/>
</dbReference>
<keyword evidence="4" id="KW-1185">Reference proteome</keyword>
<organism evidence="3 4">
    <name type="scientific">Stylosanthes scabra</name>
    <dbReference type="NCBI Taxonomy" id="79078"/>
    <lineage>
        <taxon>Eukaryota</taxon>
        <taxon>Viridiplantae</taxon>
        <taxon>Streptophyta</taxon>
        <taxon>Embryophyta</taxon>
        <taxon>Tracheophyta</taxon>
        <taxon>Spermatophyta</taxon>
        <taxon>Magnoliopsida</taxon>
        <taxon>eudicotyledons</taxon>
        <taxon>Gunneridae</taxon>
        <taxon>Pentapetalae</taxon>
        <taxon>rosids</taxon>
        <taxon>fabids</taxon>
        <taxon>Fabales</taxon>
        <taxon>Fabaceae</taxon>
        <taxon>Papilionoideae</taxon>
        <taxon>50 kb inversion clade</taxon>
        <taxon>dalbergioids sensu lato</taxon>
        <taxon>Dalbergieae</taxon>
        <taxon>Pterocarpus clade</taxon>
        <taxon>Stylosanthes</taxon>
    </lineage>
</organism>
<evidence type="ECO:0000256" key="1">
    <source>
        <dbReference type="ARBA" id="ARBA00007535"/>
    </source>
</evidence>
<name>A0ABU6WKH2_9FABA</name>
<dbReference type="Pfam" id="PF22099">
    <property type="entry name" value="MRS2-like"/>
    <property type="match status" value="1"/>
</dbReference>
<sequence>MKEKSHSQSRSSTNWIVLNSKGHCSIVDVDKHRIMNLAQIHYRDFRILDPLLSYPSAILGRDKAILLNLEHIKAIITSEEVFLRDPLDENIVPVVEELKRRLARHLDNSTLEFQALEVALEAICSFLAARTTELEMATYLSLEKLTNKVSSLNLDGVRKLKCTTSTLTAKVHKVRDELERLLDDDQDMADLYLRRKLLSPVSISGAADKASISPTLGSKVSSLSTIHGEENDVKELEMLLEAYFVQIDRTLEKLITMREYIDGTENYINIQIDSRRNKLIKLELVLSSGNLCLAIFALVTDIFGLSFPYDWNKNHGFLFKWVIIVTATCTASLFLTIIAYARKKGLL</sequence>
<comment type="subcellular location">
    <subcellularLocation>
        <location evidence="2">Membrane</location>
        <topology evidence="2">Multi-pass membrane protein</topology>
    </subcellularLocation>
</comment>
<keyword evidence="2" id="KW-0460">Magnesium</keyword>
<dbReference type="PANTHER" id="PTHR13890:SF31">
    <property type="entry name" value="MAGNESIUM TRANSPORTER MRS2-2-RELATED"/>
    <property type="match status" value="1"/>
</dbReference>
<comment type="caution">
    <text evidence="3">The sequence shown here is derived from an EMBL/GenBank/DDBJ whole genome shotgun (WGS) entry which is preliminary data.</text>
</comment>
<dbReference type="Gene3D" id="2.40.128.330">
    <property type="match status" value="1"/>
</dbReference>
<proteinExistence type="inferred from homology"/>
<comment type="function">
    <text evidence="2">Magnesium transporter that may mediate the influx of magnesium.</text>
</comment>
<keyword evidence="2" id="KW-0472">Membrane</keyword>
<evidence type="ECO:0000313" key="3">
    <source>
        <dbReference type="EMBL" id="MED6185188.1"/>
    </source>
</evidence>
<reference evidence="3 4" key="1">
    <citation type="journal article" date="2023" name="Plants (Basel)">
        <title>Bridging the Gap: Combining Genomics and Transcriptomics Approaches to Understand Stylosanthes scabra, an Orphan Legume from the Brazilian Caatinga.</title>
        <authorList>
            <person name="Ferreira-Neto J.R.C."/>
            <person name="da Silva M.D."/>
            <person name="Binneck E."/>
            <person name="de Melo N.F."/>
            <person name="da Silva R.H."/>
            <person name="de Melo A.L.T.M."/>
            <person name="Pandolfi V."/>
            <person name="Bustamante F.O."/>
            <person name="Brasileiro-Vidal A.C."/>
            <person name="Benko-Iseppon A.M."/>
        </authorList>
    </citation>
    <scope>NUCLEOTIDE SEQUENCE [LARGE SCALE GENOMIC DNA]</scope>
    <source>
        <tissue evidence="3">Leaves</tissue>
    </source>
</reference>
<accession>A0ABU6WKH2</accession>
<comment type="similarity">
    <text evidence="1 2">Belongs to the CorA metal ion transporter (MIT) (TC 1.A.35.5) family.</text>
</comment>
<keyword evidence="2" id="KW-0813">Transport</keyword>
<gene>
    <name evidence="3" type="primary">MRS2I_5</name>
    <name evidence="3" type="ORF">PIB30_054640</name>
</gene>